<dbReference type="EMBL" id="PKSM01000117">
    <property type="protein sequence ID" value="POW10623.1"/>
    <property type="molecule type" value="Genomic_DNA"/>
</dbReference>
<dbReference type="VEuPathDB" id="FungiDB:PSTT_12026"/>
<dbReference type="VEuPathDB" id="FungiDB:PSHT_08704"/>
<gene>
    <name evidence="1" type="ORF">PSHT_08704</name>
</gene>
<dbReference type="Proteomes" id="UP000238274">
    <property type="component" value="Unassembled WGS sequence"/>
</dbReference>
<keyword evidence="2" id="KW-1185">Reference proteome</keyword>
<name>A0A2S4VMA2_9BASI</name>
<dbReference type="VEuPathDB" id="FungiDB:PSTT_12019"/>
<dbReference type="VEuPathDB" id="FungiDB:PSTT_12025"/>
<comment type="caution">
    <text evidence="1">The sequence shown here is derived from an EMBL/GenBank/DDBJ whole genome shotgun (WGS) entry which is preliminary data.</text>
</comment>
<dbReference type="PANTHER" id="PTHR33069:SF3">
    <property type="entry name" value="DYNEIN HEAVY CHAIN TAIL DOMAIN-CONTAINING PROTEIN"/>
    <property type="match status" value="1"/>
</dbReference>
<accession>A0A2S4VMA2</accession>
<dbReference type="AlphaFoldDB" id="A0A2S4VMA2"/>
<reference evidence="1 2" key="1">
    <citation type="submission" date="2017-12" db="EMBL/GenBank/DDBJ databases">
        <title>Gene loss provides genomic basis for host adaptation in cereal stripe rust fungi.</title>
        <authorList>
            <person name="Xia C."/>
        </authorList>
    </citation>
    <scope>NUCLEOTIDE SEQUENCE [LARGE SCALE GENOMIC DNA]</scope>
    <source>
        <strain evidence="1 2">93TX-2</strain>
    </source>
</reference>
<evidence type="ECO:0000313" key="2">
    <source>
        <dbReference type="Proteomes" id="UP000238274"/>
    </source>
</evidence>
<dbReference type="OrthoDB" id="2498948at2759"/>
<sequence length="980" mass="111546">LWSSRHVIVWSKNMDELDKKIDSWISCNQAFCRQSKFSWVSFTHLMELFTDLIGDELCGLLYKCVYFTASSELSSSNLESTYDQSKTFYMGACVLLDTKQYNACPIKTSGVNHHDTITLGKKDVSEMAVLTITLINLIRMLFKKVSKTPSRKLKVTLDTEINSEALSDLSKLPGTISGRLYSHVDTLRYSYSTYGLEGGITSARTLTLRPERKIGRWLTYRRAQTHKLALEDLVLRFDEHVQQQEGEKKLGLTQEDRDCKTQLLDELHWNLLPAIQKQLSFLSTSLDLLHDPEKFPTPNFEPTGEILSHLAEAMFASLDCVESAALDIVPIHTQDHHLELCKDFRCSHLLYRISDLKIGIRHMLTDCVDWIEYWQRSTQDSDNAAYRTAASRSGAYLLKKMNECTQLASNIIRWTHASDFEVIQDEWEEQAESLSPTIEVLTNITQSTKAHRNNITPLRQHVIKLAKSSALLIKLSQMLLTKISKTKPKKLLFTLDTSINSETLDDLHDRPGTIAYRFECHARTLSDSYEHDALLGGKAPIRERIEGLSFTFDTTLVFLAAYLVALPPGINYASLDTNFKAWLLEWQKSWHTATADSVLEALEARLEKYDTVGPEGLTKEVLTEDELKTKNALLDNLQYNLLPSIQDQIGPLLTSLGLRTNSSQNFELTCNLLPTLDATCWQTILSIESATNGIPLSSTHDYHSKRCKSFRSFQMMCKITEVVSIHLRSLVRGSIQFMRASKVSTNYSETTECQYQHTRLLRDSATCSVLTRQAIDWLQGSDFRIIQDEWQDKQYSLDPLLTALTRLTHPALTGRRKNMSAAKKHVIKLAKLTIPLIKLARAFSDKVTKTTTTKLPFTLNTDLNSETLATLHEHPERIQHCFNGHVRALVESFRTNVLADDHTRLGDRVHCISRILQSTLLILALHLIPLHTTNINHQSPDNDYKAWFAVWQATWYRAIHNFLTTLQLEGQQAQQPLAPA</sequence>
<proteinExistence type="predicted"/>
<reference evidence="2" key="2">
    <citation type="journal article" date="2018" name="BMC Genomics">
        <title>Genomic insights into host adaptation between the wheat stripe rust pathogen (Puccinia striiformis f. sp. tritici) and the barley stripe rust pathogen (Puccinia striiformis f. sp. hordei).</title>
        <authorList>
            <person name="Xia C."/>
            <person name="Wang M."/>
            <person name="Yin C."/>
            <person name="Cornejo O.E."/>
            <person name="Hulbert S.H."/>
            <person name="Chen X."/>
        </authorList>
    </citation>
    <scope>NUCLEOTIDE SEQUENCE [LARGE SCALE GENOMIC DNA]</scope>
    <source>
        <strain evidence="2">93TX-2</strain>
    </source>
</reference>
<organism evidence="1 2">
    <name type="scientific">Puccinia striiformis</name>
    <dbReference type="NCBI Taxonomy" id="27350"/>
    <lineage>
        <taxon>Eukaryota</taxon>
        <taxon>Fungi</taxon>
        <taxon>Dikarya</taxon>
        <taxon>Basidiomycota</taxon>
        <taxon>Pucciniomycotina</taxon>
        <taxon>Pucciniomycetes</taxon>
        <taxon>Pucciniales</taxon>
        <taxon>Pucciniaceae</taxon>
        <taxon>Puccinia</taxon>
    </lineage>
</organism>
<dbReference type="VEuPathDB" id="FungiDB:PSTT_12013"/>
<protein>
    <submittedName>
        <fullName evidence="1">Uncharacterized protein</fullName>
    </submittedName>
</protein>
<feature type="non-terminal residue" evidence="1">
    <location>
        <position position="1"/>
    </location>
</feature>
<dbReference type="PANTHER" id="PTHR33069">
    <property type="entry name" value="CHROMOSOME 7, WHOLE GENOME SHOTGUN SEQUENCE-RELATED"/>
    <property type="match status" value="1"/>
</dbReference>
<reference evidence="2" key="3">
    <citation type="journal article" date="2018" name="Mol. Plant Microbe Interact.">
        <title>Genome sequence resources for the wheat stripe rust pathogen (Puccinia striiformis f. sp. tritici) and the barley stripe rust pathogen (Puccinia striiformis f. sp. hordei).</title>
        <authorList>
            <person name="Xia C."/>
            <person name="Wang M."/>
            <person name="Yin C."/>
            <person name="Cornejo O.E."/>
            <person name="Hulbert S.H."/>
            <person name="Chen X."/>
        </authorList>
    </citation>
    <scope>NUCLEOTIDE SEQUENCE [LARGE SCALE GENOMIC DNA]</scope>
    <source>
        <strain evidence="2">93TX-2</strain>
    </source>
</reference>
<evidence type="ECO:0000313" key="1">
    <source>
        <dbReference type="EMBL" id="POW10623.1"/>
    </source>
</evidence>